<evidence type="ECO:0000256" key="1">
    <source>
        <dbReference type="SAM" id="Phobius"/>
    </source>
</evidence>
<dbReference type="InterPro" id="IPR002818">
    <property type="entry name" value="DJ-1/PfpI"/>
</dbReference>
<feature type="transmembrane region" description="Helical" evidence="1">
    <location>
        <begin position="155"/>
        <end position="175"/>
    </location>
</feature>
<reference evidence="3 4" key="1">
    <citation type="submission" date="2015-05" db="EMBL/GenBank/DDBJ databases">
        <authorList>
            <person name="Tang B."/>
            <person name="Yu Y."/>
        </authorList>
    </citation>
    <scope>NUCLEOTIDE SEQUENCE [LARGE SCALE GENOMIC DNA]</scope>
    <source>
        <strain evidence="3 4">DSM 7029</strain>
    </source>
</reference>
<dbReference type="CDD" id="cd03139">
    <property type="entry name" value="GATase1_PfpI_2"/>
    <property type="match status" value="1"/>
</dbReference>
<dbReference type="Gene3D" id="3.40.50.880">
    <property type="match status" value="1"/>
</dbReference>
<dbReference type="AlphaFoldDB" id="A0A0G3BUE7"/>
<dbReference type="InterPro" id="IPR029062">
    <property type="entry name" value="Class_I_gatase-like"/>
</dbReference>
<keyword evidence="4" id="KW-1185">Reference proteome</keyword>
<dbReference type="Proteomes" id="UP000035352">
    <property type="component" value="Chromosome"/>
</dbReference>
<dbReference type="EMBL" id="CP011371">
    <property type="protein sequence ID" value="AKJ30155.1"/>
    <property type="molecule type" value="Genomic_DNA"/>
</dbReference>
<evidence type="ECO:0000313" key="4">
    <source>
        <dbReference type="Proteomes" id="UP000035352"/>
    </source>
</evidence>
<dbReference type="RefSeq" id="WP_083438371.1">
    <property type="nucleotide sequence ID" value="NZ_CP011371.1"/>
</dbReference>
<dbReference type="KEGG" id="pbh:AAW51_3464"/>
<gene>
    <name evidence="3" type="ORF">AAW51_3464</name>
</gene>
<dbReference type="PATRIC" id="fig|413882.6.peg.3618"/>
<name>A0A0G3BUE7_9BURK</name>
<dbReference type="OrthoDB" id="9803764at2"/>
<sequence>MTTQHFESTPSNEADASRRALLGVAGLWLGAVGAGLALPVQADDKATPPAYRPATGDQRLQVVMLAHPDMTALDLVGPQLIFATMPPVDVHVVWKDQQPVMTDSGLAVMPTSTLDQAPATPDVLFVPGGLKGTTALLSDPQVLSFLRSRGSSARYIAGVCTGGLLLGAAGLLRGYQATAHWYVRDLLPVFDAIAVDRRVVQDRNRITGGGVTAGIDLALTLSALLRGDEHARTQQLVFEYAPEPPFSSGTPQSAGPALTAKVLRRRHAAIEQTRLAVHEARRSWGDERVR</sequence>
<dbReference type="STRING" id="413882.AAW51_3464"/>
<evidence type="ECO:0000313" key="3">
    <source>
        <dbReference type="EMBL" id="AKJ30155.1"/>
    </source>
</evidence>
<protein>
    <submittedName>
        <fullName evidence="3">Transcriptional regulator, AraC family</fullName>
    </submittedName>
</protein>
<feature type="transmembrane region" description="Helical" evidence="1">
    <location>
        <begin position="20"/>
        <end position="40"/>
    </location>
</feature>
<dbReference type="SUPFAM" id="SSF52317">
    <property type="entry name" value="Class I glutamine amidotransferase-like"/>
    <property type="match status" value="1"/>
</dbReference>
<feature type="domain" description="DJ-1/PfpI" evidence="2">
    <location>
        <begin position="62"/>
        <end position="222"/>
    </location>
</feature>
<dbReference type="InterPro" id="IPR006311">
    <property type="entry name" value="TAT_signal"/>
</dbReference>
<dbReference type="PANTHER" id="PTHR43130:SF2">
    <property type="entry name" value="DJ-1_PFPI DOMAIN-CONTAINING PROTEIN"/>
    <property type="match status" value="1"/>
</dbReference>
<dbReference type="InterPro" id="IPR052158">
    <property type="entry name" value="INH-QAR"/>
</dbReference>
<accession>A0A0G3BUE7</accession>
<dbReference type="GO" id="GO:0006355">
    <property type="term" value="P:regulation of DNA-templated transcription"/>
    <property type="evidence" value="ECO:0007669"/>
    <property type="project" value="TreeGrafter"/>
</dbReference>
<dbReference type="PROSITE" id="PS51318">
    <property type="entry name" value="TAT"/>
    <property type="match status" value="1"/>
</dbReference>
<evidence type="ECO:0000259" key="2">
    <source>
        <dbReference type="Pfam" id="PF01965"/>
    </source>
</evidence>
<keyword evidence="1" id="KW-0812">Transmembrane</keyword>
<proteinExistence type="predicted"/>
<keyword evidence="1" id="KW-1133">Transmembrane helix</keyword>
<dbReference type="Pfam" id="PF01965">
    <property type="entry name" value="DJ-1_PfpI"/>
    <property type="match status" value="1"/>
</dbReference>
<organism evidence="3 4">
    <name type="scientific">Caldimonas brevitalea</name>
    <dbReference type="NCBI Taxonomy" id="413882"/>
    <lineage>
        <taxon>Bacteria</taxon>
        <taxon>Pseudomonadati</taxon>
        <taxon>Pseudomonadota</taxon>
        <taxon>Betaproteobacteria</taxon>
        <taxon>Burkholderiales</taxon>
        <taxon>Sphaerotilaceae</taxon>
        <taxon>Caldimonas</taxon>
    </lineage>
</organism>
<dbReference type="PANTHER" id="PTHR43130">
    <property type="entry name" value="ARAC-FAMILY TRANSCRIPTIONAL REGULATOR"/>
    <property type="match status" value="1"/>
</dbReference>
<keyword evidence="1" id="KW-0472">Membrane</keyword>